<feature type="disulfide bond" description="Redox-active" evidence="9">
    <location>
        <begin position="43"/>
        <end position="46"/>
    </location>
</feature>
<evidence type="ECO:0000313" key="12">
    <source>
        <dbReference type="Proteomes" id="UP000294927"/>
    </source>
</evidence>
<dbReference type="PRINTS" id="PR00421">
    <property type="entry name" value="THIOREDOXIN"/>
</dbReference>
<feature type="active site" description="Nucleophile" evidence="8">
    <location>
        <position position="43"/>
    </location>
</feature>
<evidence type="ECO:0000256" key="2">
    <source>
        <dbReference type="ARBA" id="ARBA00022448"/>
    </source>
</evidence>
<feature type="domain" description="Thioredoxin" evidence="10">
    <location>
        <begin position="4"/>
        <end position="118"/>
    </location>
</feature>
<dbReference type="EMBL" id="SOCP01000009">
    <property type="protein sequence ID" value="TDV48056.1"/>
    <property type="molecule type" value="Genomic_DNA"/>
</dbReference>
<dbReference type="InterPro" id="IPR013766">
    <property type="entry name" value="Thioredoxin_domain"/>
</dbReference>
<organism evidence="11 12">
    <name type="scientific">Actinophytocola oryzae</name>
    <dbReference type="NCBI Taxonomy" id="502181"/>
    <lineage>
        <taxon>Bacteria</taxon>
        <taxon>Bacillati</taxon>
        <taxon>Actinomycetota</taxon>
        <taxon>Actinomycetes</taxon>
        <taxon>Pseudonocardiales</taxon>
        <taxon>Pseudonocardiaceae</taxon>
    </lineage>
</organism>
<feature type="site" description="Deprotonates C-terminal active site Cys" evidence="8">
    <location>
        <position position="37"/>
    </location>
</feature>
<evidence type="ECO:0000259" key="10">
    <source>
        <dbReference type="PROSITE" id="PS51352"/>
    </source>
</evidence>
<feature type="site" description="Contributes to redox potential value" evidence="8">
    <location>
        <position position="44"/>
    </location>
</feature>
<dbReference type="InterPro" id="IPR036249">
    <property type="entry name" value="Thioredoxin-like_sf"/>
</dbReference>
<feature type="active site" description="Nucleophile" evidence="8">
    <location>
        <position position="46"/>
    </location>
</feature>
<keyword evidence="3" id="KW-0249">Electron transport</keyword>
<evidence type="ECO:0000313" key="11">
    <source>
        <dbReference type="EMBL" id="TDV48056.1"/>
    </source>
</evidence>
<dbReference type="PIRSF" id="PIRSF000077">
    <property type="entry name" value="Thioredoxin"/>
    <property type="match status" value="1"/>
</dbReference>
<dbReference type="GO" id="GO:0045454">
    <property type="term" value="P:cell redox homeostasis"/>
    <property type="evidence" value="ECO:0007669"/>
    <property type="project" value="TreeGrafter"/>
</dbReference>
<evidence type="ECO:0000256" key="7">
    <source>
        <dbReference type="PIRNR" id="PIRNR000077"/>
    </source>
</evidence>
<accession>A0A4R7VFN6</accession>
<dbReference type="SUPFAM" id="SSF52833">
    <property type="entry name" value="Thioredoxin-like"/>
    <property type="match status" value="1"/>
</dbReference>
<dbReference type="Proteomes" id="UP000294927">
    <property type="component" value="Unassembled WGS sequence"/>
</dbReference>
<protein>
    <recommendedName>
        <fullName evidence="6 7">Thioredoxin</fullName>
    </recommendedName>
</protein>
<dbReference type="AlphaFoldDB" id="A0A4R7VFN6"/>
<dbReference type="Pfam" id="PF00085">
    <property type="entry name" value="Thioredoxin"/>
    <property type="match status" value="1"/>
</dbReference>
<comment type="similarity">
    <text evidence="1 7">Belongs to the thioredoxin family.</text>
</comment>
<evidence type="ECO:0000256" key="8">
    <source>
        <dbReference type="PIRSR" id="PIRSR000077-1"/>
    </source>
</evidence>
<keyword evidence="4 9" id="KW-1015">Disulfide bond</keyword>
<dbReference type="Gene3D" id="3.40.30.10">
    <property type="entry name" value="Glutaredoxin"/>
    <property type="match status" value="1"/>
</dbReference>
<dbReference type="PROSITE" id="PS51352">
    <property type="entry name" value="THIOREDOXIN_2"/>
    <property type="match status" value="1"/>
</dbReference>
<gene>
    <name evidence="11" type="ORF">CLV71_109301</name>
</gene>
<evidence type="ECO:0000256" key="1">
    <source>
        <dbReference type="ARBA" id="ARBA00008987"/>
    </source>
</evidence>
<dbReference type="InterPro" id="IPR005746">
    <property type="entry name" value="Thioredoxin"/>
</dbReference>
<keyword evidence="12" id="KW-1185">Reference proteome</keyword>
<evidence type="ECO:0000256" key="5">
    <source>
        <dbReference type="ARBA" id="ARBA00023284"/>
    </source>
</evidence>
<evidence type="ECO:0000256" key="6">
    <source>
        <dbReference type="NCBIfam" id="TIGR01068"/>
    </source>
</evidence>
<evidence type="ECO:0000256" key="4">
    <source>
        <dbReference type="ARBA" id="ARBA00023157"/>
    </source>
</evidence>
<comment type="caution">
    <text evidence="11">The sequence shown here is derived from an EMBL/GenBank/DDBJ whole genome shotgun (WGS) entry which is preliminary data.</text>
</comment>
<keyword evidence="5 9" id="KW-0676">Redox-active center</keyword>
<sequence>MTGIHLWLSGENVTIKDVTTETFTVEVLQADRPVLVDFWAPWCGPCKALAPLLAQIAEEHAGTISVVKVDIDDNPEIAADHHVMSIPTMTLFVDGRAATTINGAKSRKAILGSLANWL</sequence>
<name>A0A4R7VFN6_9PSEU</name>
<dbReference type="NCBIfam" id="TIGR01068">
    <property type="entry name" value="thioredoxin"/>
    <property type="match status" value="1"/>
</dbReference>
<dbReference type="FunFam" id="3.40.30.10:FF:000001">
    <property type="entry name" value="Thioredoxin"/>
    <property type="match status" value="1"/>
</dbReference>
<dbReference type="GO" id="GO:0005829">
    <property type="term" value="C:cytosol"/>
    <property type="evidence" value="ECO:0007669"/>
    <property type="project" value="TreeGrafter"/>
</dbReference>
<dbReference type="CDD" id="cd02947">
    <property type="entry name" value="TRX_family"/>
    <property type="match status" value="1"/>
</dbReference>
<feature type="site" description="Contributes to redox potential value" evidence="8">
    <location>
        <position position="45"/>
    </location>
</feature>
<reference evidence="11 12" key="1">
    <citation type="submission" date="2019-03" db="EMBL/GenBank/DDBJ databases">
        <title>Genomic Encyclopedia of Archaeal and Bacterial Type Strains, Phase II (KMG-II): from individual species to whole genera.</title>
        <authorList>
            <person name="Goeker M."/>
        </authorList>
    </citation>
    <scope>NUCLEOTIDE SEQUENCE [LARGE SCALE GENOMIC DNA]</scope>
    <source>
        <strain evidence="11 12">DSM 45499</strain>
    </source>
</reference>
<dbReference type="PANTHER" id="PTHR45663:SF11">
    <property type="entry name" value="GEO12009P1"/>
    <property type="match status" value="1"/>
</dbReference>
<dbReference type="PROSITE" id="PS00194">
    <property type="entry name" value="THIOREDOXIN_1"/>
    <property type="match status" value="1"/>
</dbReference>
<keyword evidence="2" id="KW-0813">Transport</keyword>
<proteinExistence type="inferred from homology"/>
<dbReference type="PANTHER" id="PTHR45663">
    <property type="entry name" value="GEO12009P1"/>
    <property type="match status" value="1"/>
</dbReference>
<evidence type="ECO:0000256" key="3">
    <source>
        <dbReference type="ARBA" id="ARBA00022982"/>
    </source>
</evidence>
<dbReference type="InterPro" id="IPR017937">
    <property type="entry name" value="Thioredoxin_CS"/>
</dbReference>
<dbReference type="GO" id="GO:0015035">
    <property type="term" value="F:protein-disulfide reductase activity"/>
    <property type="evidence" value="ECO:0007669"/>
    <property type="project" value="UniProtKB-UniRule"/>
</dbReference>
<evidence type="ECO:0000256" key="9">
    <source>
        <dbReference type="PIRSR" id="PIRSR000077-4"/>
    </source>
</evidence>
<dbReference type="RefSeq" id="WP_166664250.1">
    <property type="nucleotide sequence ID" value="NZ_SOCP01000009.1"/>
</dbReference>